<feature type="region of interest" description="Disordered" evidence="1">
    <location>
        <begin position="1"/>
        <end position="57"/>
    </location>
</feature>
<feature type="compositionally biased region" description="Basic and acidic residues" evidence="1">
    <location>
        <begin position="11"/>
        <end position="42"/>
    </location>
</feature>
<evidence type="ECO:0000313" key="3">
    <source>
        <dbReference type="Proteomes" id="UP000199256"/>
    </source>
</evidence>
<dbReference type="AlphaFoldDB" id="A0A1H7M944"/>
<accession>A0A1H7M944</accession>
<dbReference type="Proteomes" id="UP000199256">
    <property type="component" value="Unassembled WGS sequence"/>
</dbReference>
<keyword evidence="3" id="KW-1185">Reference proteome</keyword>
<proteinExistence type="predicted"/>
<protein>
    <submittedName>
        <fullName evidence="2">Uncharacterized protein</fullName>
    </submittedName>
</protein>
<evidence type="ECO:0000256" key="1">
    <source>
        <dbReference type="SAM" id="MobiDB-lite"/>
    </source>
</evidence>
<evidence type="ECO:0000313" key="2">
    <source>
        <dbReference type="EMBL" id="SEL07672.1"/>
    </source>
</evidence>
<name>A0A1H7M944_9GAMM</name>
<dbReference type="RefSeq" id="WP_177169912.1">
    <property type="nucleotide sequence ID" value="NZ_FOAA01000009.1"/>
</dbReference>
<feature type="compositionally biased region" description="Polar residues" evidence="1">
    <location>
        <begin position="1"/>
        <end position="10"/>
    </location>
</feature>
<sequence length="57" mass="6379">MNRNEGNSRVNESREKKVTSKVIRDEGKGHKGKDEKHGDKKGAVLGEINSDSKRDTK</sequence>
<dbReference type="STRING" id="1396821.SAMN05444515_1098"/>
<reference evidence="3" key="1">
    <citation type="submission" date="2016-10" db="EMBL/GenBank/DDBJ databases">
        <authorList>
            <person name="Varghese N."/>
            <person name="Submissions S."/>
        </authorList>
    </citation>
    <scope>NUCLEOTIDE SEQUENCE [LARGE SCALE GENOMIC DNA]</scope>
    <source>
        <strain evidence="3">DSM 241</strain>
    </source>
</reference>
<organism evidence="2 3">
    <name type="scientific">Ectothiorhodospira marina</name>
    <dbReference type="NCBI Taxonomy" id="1396821"/>
    <lineage>
        <taxon>Bacteria</taxon>
        <taxon>Pseudomonadati</taxon>
        <taxon>Pseudomonadota</taxon>
        <taxon>Gammaproteobacteria</taxon>
        <taxon>Chromatiales</taxon>
        <taxon>Ectothiorhodospiraceae</taxon>
        <taxon>Ectothiorhodospira</taxon>
    </lineage>
</organism>
<dbReference type="EMBL" id="FOAA01000009">
    <property type="protein sequence ID" value="SEL07672.1"/>
    <property type="molecule type" value="Genomic_DNA"/>
</dbReference>
<gene>
    <name evidence="2" type="ORF">SAMN05444515_1098</name>
</gene>